<dbReference type="PANTHER" id="PTHR10701">
    <property type="entry name" value="SMALL NUCLEAR RIBONUCLEOPROTEIN-ASSOCIATED PROTEIN B AND N"/>
    <property type="match status" value="1"/>
</dbReference>
<evidence type="ECO:0000259" key="1">
    <source>
        <dbReference type="Pfam" id="PF01423"/>
    </source>
</evidence>
<name>D8QKQ3_SCHCM</name>
<dbReference type="KEGG" id="scm:SCHCO_02475965"/>
<dbReference type="Pfam" id="PF01423">
    <property type="entry name" value="LSM"/>
    <property type="match status" value="1"/>
</dbReference>
<organism evidence="3">
    <name type="scientific">Schizophyllum commune (strain H4-8 / FGSC 9210)</name>
    <name type="common">Split gill fungus</name>
    <dbReference type="NCBI Taxonomy" id="578458"/>
    <lineage>
        <taxon>Eukaryota</taxon>
        <taxon>Fungi</taxon>
        <taxon>Dikarya</taxon>
        <taxon>Basidiomycota</taxon>
        <taxon>Agaricomycotina</taxon>
        <taxon>Agaricomycetes</taxon>
        <taxon>Agaricomycetidae</taxon>
        <taxon>Agaricales</taxon>
        <taxon>Schizophyllaceae</taxon>
        <taxon>Schizophyllum</taxon>
    </lineage>
</organism>
<dbReference type="EMBL" id="GL377316">
    <property type="protein sequence ID" value="EFI91746.1"/>
    <property type="molecule type" value="Genomic_DNA"/>
</dbReference>
<dbReference type="InterPro" id="IPR010920">
    <property type="entry name" value="LSM_dom_sf"/>
</dbReference>
<evidence type="ECO:0000313" key="2">
    <source>
        <dbReference type="EMBL" id="EFI91746.1"/>
    </source>
</evidence>
<dbReference type="OMA" id="VMIPWRL"/>
<accession>D8QKQ3</accession>
<proteinExistence type="predicted"/>
<dbReference type="GeneID" id="9593273"/>
<dbReference type="InterPro" id="IPR050914">
    <property type="entry name" value="snRNP_SmB/NAA38-like"/>
</dbReference>
<dbReference type="eggNOG" id="ENOG502RAP2">
    <property type="taxonomic scope" value="Eukaryota"/>
</dbReference>
<feature type="non-terminal residue" evidence="2">
    <location>
        <position position="1"/>
    </location>
</feature>
<gene>
    <name evidence="2" type="ORF">SCHCODRAFT_44183</name>
</gene>
<dbReference type="CDD" id="cd06168">
    <property type="entry name" value="LSMD1"/>
    <property type="match status" value="1"/>
</dbReference>
<dbReference type="PANTHER" id="PTHR10701:SF5">
    <property type="entry name" value="N-ALPHA-ACETYLTRANSFERASE 38, NATC AUXILIARY SUBUNIT"/>
    <property type="match status" value="1"/>
</dbReference>
<sequence length="89" mass="9812">TAPTTPNIARVRALTRSTLRITVTDGRVFLGQFAGTDKPLNILLVNAEEYRAQKTTGDNAQIGQPPQYDGRFVGQIMIPWKIITKAEAE</sequence>
<dbReference type="Proteomes" id="UP000007431">
    <property type="component" value="Unassembled WGS sequence"/>
</dbReference>
<dbReference type="SUPFAM" id="SSF50182">
    <property type="entry name" value="Sm-like ribonucleoproteins"/>
    <property type="match status" value="1"/>
</dbReference>
<evidence type="ECO:0000313" key="3">
    <source>
        <dbReference type="Proteomes" id="UP000007431"/>
    </source>
</evidence>
<dbReference type="VEuPathDB" id="FungiDB:SCHCODRAFT_02475965"/>
<dbReference type="GO" id="GO:0031417">
    <property type="term" value="C:NatC complex"/>
    <property type="evidence" value="ECO:0007669"/>
    <property type="project" value="InterPro"/>
</dbReference>
<dbReference type="RefSeq" id="XP_003026649.1">
    <property type="nucleotide sequence ID" value="XM_003026603.1"/>
</dbReference>
<reference evidence="2 3" key="1">
    <citation type="journal article" date="2010" name="Nat. Biotechnol.">
        <title>Genome sequence of the model mushroom Schizophyllum commune.</title>
        <authorList>
            <person name="Ohm R.A."/>
            <person name="de Jong J.F."/>
            <person name="Lugones L.G."/>
            <person name="Aerts A."/>
            <person name="Kothe E."/>
            <person name="Stajich J.E."/>
            <person name="de Vries R.P."/>
            <person name="Record E."/>
            <person name="Levasseur A."/>
            <person name="Baker S.E."/>
            <person name="Bartholomew K.A."/>
            <person name="Coutinho P.M."/>
            <person name="Erdmann S."/>
            <person name="Fowler T.J."/>
            <person name="Gathman A.C."/>
            <person name="Lombard V."/>
            <person name="Henrissat B."/>
            <person name="Knabe N."/>
            <person name="Kuees U."/>
            <person name="Lilly W.W."/>
            <person name="Lindquist E."/>
            <person name="Lucas S."/>
            <person name="Magnuson J.K."/>
            <person name="Piumi F."/>
            <person name="Raudaskoski M."/>
            <person name="Salamov A."/>
            <person name="Schmutz J."/>
            <person name="Schwarze F.W.M.R."/>
            <person name="vanKuyk P.A."/>
            <person name="Horton J.S."/>
            <person name="Grigoriev I.V."/>
            <person name="Woesten H.A.B."/>
        </authorList>
    </citation>
    <scope>NUCLEOTIDE SEQUENCE [LARGE SCALE GENOMIC DNA]</scope>
    <source>
        <strain evidence="3">H4-8 / FGSC 9210</strain>
    </source>
</reference>
<protein>
    <recommendedName>
        <fullName evidence="1">Sm domain-containing protein</fullName>
    </recommendedName>
</protein>
<dbReference type="OrthoDB" id="368909at2759"/>
<dbReference type="InterPro" id="IPR001163">
    <property type="entry name" value="Sm_dom_euk/arc"/>
</dbReference>
<dbReference type="STRING" id="578458.D8QKQ3"/>
<dbReference type="AlphaFoldDB" id="D8QKQ3"/>
<keyword evidence="3" id="KW-1185">Reference proteome</keyword>
<dbReference type="InParanoid" id="D8QKQ3"/>
<dbReference type="InterPro" id="IPR034110">
    <property type="entry name" value="LSMD1_Sm"/>
</dbReference>
<feature type="non-terminal residue" evidence="2">
    <location>
        <position position="89"/>
    </location>
</feature>
<feature type="domain" description="Sm" evidence="1">
    <location>
        <begin position="13"/>
        <end position="78"/>
    </location>
</feature>
<dbReference type="Gene3D" id="2.30.30.100">
    <property type="match status" value="1"/>
</dbReference>
<dbReference type="HOGENOM" id="CLU_076902_4_5_1"/>